<dbReference type="InterPro" id="IPR032405">
    <property type="entry name" value="Kinesin_assoc"/>
</dbReference>
<keyword evidence="1" id="KW-0547">Nucleotide-binding</keyword>
<dbReference type="InterPro" id="IPR036961">
    <property type="entry name" value="Kinesin_motor_dom_sf"/>
</dbReference>
<dbReference type="PANTHER" id="PTHR47117:SF2">
    <property type="entry name" value="KINESIN-LIKE PROTEIN KIF1A ISOFORM X1"/>
    <property type="match status" value="1"/>
</dbReference>
<comment type="similarity">
    <text evidence="3">Belongs to the TRAFAC class myosin-kinesin ATPase superfamily. Kinesin family.</text>
</comment>
<dbReference type="EMBL" id="JAHRIO010057241">
    <property type="protein sequence ID" value="MEQ2176973.1"/>
    <property type="molecule type" value="Genomic_DNA"/>
</dbReference>
<keyword evidence="6" id="KW-1185">Reference proteome</keyword>
<dbReference type="InterPro" id="IPR001752">
    <property type="entry name" value="Kinesin_motor_dom"/>
</dbReference>
<dbReference type="PROSITE" id="PS50067">
    <property type="entry name" value="KINESIN_MOTOR_2"/>
    <property type="match status" value="1"/>
</dbReference>
<dbReference type="Pfam" id="PF16183">
    <property type="entry name" value="Kinesin_assoc"/>
    <property type="match status" value="1"/>
</dbReference>
<sequence>NKKKKKVESFIPYRDSVLTWLLRENLGGNSRTAMVAALSPADINYDETLSTLRYADRAKQIRCNAVINEDPNNRLVRELKEEVSRLKDLLYAQGLGDIIESTLLLSSYLINHNDFRPF</sequence>
<dbReference type="Pfam" id="PF00225">
    <property type="entry name" value="Kinesin"/>
    <property type="match status" value="1"/>
</dbReference>
<protein>
    <submittedName>
        <fullName evidence="5">Kinesin-like protein kif1a</fullName>
    </submittedName>
</protein>
<evidence type="ECO:0000259" key="4">
    <source>
        <dbReference type="PROSITE" id="PS50067"/>
    </source>
</evidence>
<name>A0ABV0NZU9_9TELE</name>
<evidence type="ECO:0000256" key="1">
    <source>
        <dbReference type="ARBA" id="ARBA00022741"/>
    </source>
</evidence>
<dbReference type="SUPFAM" id="SSF52540">
    <property type="entry name" value="P-loop containing nucleoside triphosphate hydrolases"/>
    <property type="match status" value="1"/>
</dbReference>
<dbReference type="PANTHER" id="PTHR47117">
    <property type="entry name" value="STAR-RELATED LIPID TRANSFER PROTEIN 9"/>
    <property type="match status" value="1"/>
</dbReference>
<dbReference type="Proteomes" id="UP001476798">
    <property type="component" value="Unassembled WGS sequence"/>
</dbReference>
<gene>
    <name evidence="5" type="primary">KIF1A_3</name>
    <name evidence="5" type="ORF">GOODEAATRI_033676</name>
</gene>
<proteinExistence type="inferred from homology"/>
<evidence type="ECO:0000313" key="6">
    <source>
        <dbReference type="Proteomes" id="UP001476798"/>
    </source>
</evidence>
<keyword evidence="2" id="KW-0067">ATP-binding</keyword>
<comment type="caution">
    <text evidence="5">The sequence shown here is derived from an EMBL/GenBank/DDBJ whole genome shotgun (WGS) entry which is preliminary data.</text>
</comment>
<evidence type="ECO:0000256" key="2">
    <source>
        <dbReference type="ARBA" id="ARBA00022840"/>
    </source>
</evidence>
<dbReference type="InterPro" id="IPR027417">
    <property type="entry name" value="P-loop_NTPase"/>
</dbReference>
<dbReference type="Gene3D" id="3.40.850.10">
    <property type="entry name" value="Kinesin motor domain"/>
    <property type="match status" value="1"/>
</dbReference>
<evidence type="ECO:0000313" key="5">
    <source>
        <dbReference type="EMBL" id="MEQ2176973.1"/>
    </source>
</evidence>
<reference evidence="5 6" key="1">
    <citation type="submission" date="2021-06" db="EMBL/GenBank/DDBJ databases">
        <authorList>
            <person name="Palmer J.M."/>
        </authorList>
    </citation>
    <scope>NUCLEOTIDE SEQUENCE [LARGE SCALE GENOMIC DNA]</scope>
    <source>
        <strain evidence="5 6">GA_2019</strain>
        <tissue evidence="5">Muscle</tissue>
    </source>
</reference>
<accession>A0ABV0NZU9</accession>
<organism evidence="5 6">
    <name type="scientific">Goodea atripinnis</name>
    <dbReference type="NCBI Taxonomy" id="208336"/>
    <lineage>
        <taxon>Eukaryota</taxon>
        <taxon>Metazoa</taxon>
        <taxon>Chordata</taxon>
        <taxon>Craniata</taxon>
        <taxon>Vertebrata</taxon>
        <taxon>Euteleostomi</taxon>
        <taxon>Actinopterygii</taxon>
        <taxon>Neopterygii</taxon>
        <taxon>Teleostei</taxon>
        <taxon>Neoteleostei</taxon>
        <taxon>Acanthomorphata</taxon>
        <taxon>Ovalentaria</taxon>
        <taxon>Atherinomorphae</taxon>
        <taxon>Cyprinodontiformes</taxon>
        <taxon>Goodeidae</taxon>
        <taxon>Goodea</taxon>
    </lineage>
</organism>
<evidence type="ECO:0000256" key="3">
    <source>
        <dbReference type="PROSITE-ProRule" id="PRU00283"/>
    </source>
</evidence>
<comment type="caution">
    <text evidence="3">Lacks conserved residue(s) required for the propagation of feature annotation.</text>
</comment>
<feature type="domain" description="Kinesin motor" evidence="4">
    <location>
        <begin position="1"/>
        <end position="61"/>
    </location>
</feature>
<feature type="non-terminal residue" evidence="5">
    <location>
        <position position="1"/>
    </location>
</feature>